<evidence type="ECO:0000313" key="10">
    <source>
        <dbReference type="Proteomes" id="UP000187455"/>
    </source>
</evidence>
<comment type="caution">
    <text evidence="9">The sequence shown here is derived from an EMBL/GenBank/DDBJ whole genome shotgun (WGS) entry which is preliminary data.</text>
</comment>
<dbReference type="PROSITE" id="PS50198">
    <property type="entry name" value="PPIC_PPIASE_2"/>
    <property type="match status" value="1"/>
</dbReference>
<evidence type="ECO:0000256" key="2">
    <source>
        <dbReference type="ARBA" id="ARBA00023110"/>
    </source>
</evidence>
<dbReference type="PANTHER" id="PTHR10657">
    <property type="entry name" value="PEPTIDYL-PROLYL CIS-TRANS ISOMERASE"/>
    <property type="match status" value="1"/>
</dbReference>
<dbReference type="InterPro" id="IPR046357">
    <property type="entry name" value="PPIase_dom_sf"/>
</dbReference>
<feature type="domain" description="PpiC" evidence="8">
    <location>
        <begin position="29"/>
        <end position="140"/>
    </location>
</feature>
<dbReference type="SUPFAM" id="SSF54534">
    <property type="entry name" value="FKBP-like"/>
    <property type="match status" value="1"/>
</dbReference>
<evidence type="ECO:0000256" key="1">
    <source>
        <dbReference type="ARBA" id="ARBA00000971"/>
    </source>
</evidence>
<evidence type="ECO:0000259" key="8">
    <source>
        <dbReference type="PROSITE" id="PS50198"/>
    </source>
</evidence>
<dbReference type="Gene3D" id="3.10.50.40">
    <property type="match status" value="1"/>
</dbReference>
<evidence type="ECO:0000313" key="9">
    <source>
        <dbReference type="EMBL" id="OLY84748.1"/>
    </source>
</evidence>
<proteinExistence type="predicted"/>
<dbReference type="AlphaFoldDB" id="A0A1R0H6N7"/>
<dbReference type="Proteomes" id="UP000187455">
    <property type="component" value="Unassembled WGS sequence"/>
</dbReference>
<dbReference type="OrthoDB" id="2530521at2759"/>
<dbReference type="GO" id="GO:0005829">
    <property type="term" value="C:cytosol"/>
    <property type="evidence" value="ECO:0007669"/>
    <property type="project" value="TreeGrafter"/>
</dbReference>
<dbReference type="STRING" id="133383.A0A1R0H6N7"/>
<dbReference type="PANTHER" id="PTHR10657:SF4">
    <property type="entry name" value="PEPTIDYL-PROLYL CIS-TRANS ISOMERASE-RELATED"/>
    <property type="match status" value="1"/>
</dbReference>
<evidence type="ECO:0000259" key="7">
    <source>
        <dbReference type="PROSITE" id="PS50020"/>
    </source>
</evidence>
<dbReference type="Pfam" id="PF00639">
    <property type="entry name" value="Rotamase"/>
    <property type="match status" value="1"/>
</dbReference>
<protein>
    <recommendedName>
        <fullName evidence="5">Peptidyl-prolyl cis-trans isomerase</fullName>
        <ecNumber evidence="5">5.2.1.8</ecNumber>
    </recommendedName>
</protein>
<name>A0A1R0H6N7_9FUNG</name>
<dbReference type="InterPro" id="IPR000297">
    <property type="entry name" value="PPIase_PpiC"/>
</dbReference>
<feature type="region of interest" description="Disordered" evidence="6">
    <location>
        <begin position="8"/>
        <end position="29"/>
    </location>
</feature>
<reference evidence="9 10" key="1">
    <citation type="journal article" date="2016" name="Mol. Biol. Evol.">
        <title>Genome-Wide Survey of Gut Fungi (Harpellales) Reveals the First Horizontally Transferred Ubiquitin Gene from a Mosquito Host.</title>
        <authorList>
            <person name="Wang Y."/>
            <person name="White M.M."/>
            <person name="Kvist S."/>
            <person name="Moncalvo J.M."/>
        </authorList>
    </citation>
    <scope>NUCLEOTIDE SEQUENCE [LARGE SCALE GENOMIC DNA]</scope>
    <source>
        <strain evidence="9 10">ALG-7-W6</strain>
    </source>
</reference>
<dbReference type="InterPro" id="IPR051370">
    <property type="entry name" value="PPIase_Pin1"/>
</dbReference>
<sequence length="140" mass="15578">MPYYFNTVTRESRWDPPSGKDVTTHDSSSEKVRVSHLLIKHNESRRPSSWKQDNILRSKQEAIEIAKTLQKQIQSGIATLPELASSESDCPSAKRQGDMGYFGRGQMLPAFESTAFNLSVGQLSDPVSTDSGIHLILRTA</sequence>
<dbReference type="GO" id="GO:0003755">
    <property type="term" value="F:peptidyl-prolyl cis-trans isomerase activity"/>
    <property type="evidence" value="ECO:0007669"/>
    <property type="project" value="UniProtKB-UniRule"/>
</dbReference>
<evidence type="ECO:0000256" key="5">
    <source>
        <dbReference type="RuleBase" id="RU363014"/>
    </source>
</evidence>
<keyword evidence="3 4" id="KW-0413">Isomerase</keyword>
<gene>
    <name evidence="9" type="ORF">AYI68_g1081</name>
</gene>
<dbReference type="InterPro" id="IPR001202">
    <property type="entry name" value="WW_dom"/>
</dbReference>
<dbReference type="EMBL" id="LSSL01000376">
    <property type="protein sequence ID" value="OLY84748.1"/>
    <property type="molecule type" value="Genomic_DNA"/>
</dbReference>
<feature type="domain" description="WW" evidence="7">
    <location>
        <begin position="1"/>
        <end position="19"/>
    </location>
</feature>
<dbReference type="FunFam" id="3.10.50.40:FF:000010">
    <property type="entry name" value="Peptidyl-prolyl cis-trans isomerase Pin1"/>
    <property type="match status" value="1"/>
</dbReference>
<organism evidence="9 10">
    <name type="scientific">Smittium mucronatum</name>
    <dbReference type="NCBI Taxonomy" id="133383"/>
    <lineage>
        <taxon>Eukaryota</taxon>
        <taxon>Fungi</taxon>
        <taxon>Fungi incertae sedis</taxon>
        <taxon>Zoopagomycota</taxon>
        <taxon>Kickxellomycotina</taxon>
        <taxon>Harpellomycetes</taxon>
        <taxon>Harpellales</taxon>
        <taxon>Legeriomycetaceae</taxon>
        <taxon>Smittium</taxon>
    </lineage>
</organism>
<dbReference type="CDD" id="cd00201">
    <property type="entry name" value="WW"/>
    <property type="match status" value="1"/>
</dbReference>
<dbReference type="PROSITE" id="PS50020">
    <property type="entry name" value="WW_DOMAIN_2"/>
    <property type="match status" value="1"/>
</dbReference>
<dbReference type="GO" id="GO:0005634">
    <property type="term" value="C:nucleus"/>
    <property type="evidence" value="ECO:0007669"/>
    <property type="project" value="TreeGrafter"/>
</dbReference>
<accession>A0A1R0H6N7</accession>
<keyword evidence="10" id="KW-1185">Reference proteome</keyword>
<keyword evidence="2 4" id="KW-0697">Rotamase</keyword>
<evidence type="ECO:0000256" key="3">
    <source>
        <dbReference type="ARBA" id="ARBA00023235"/>
    </source>
</evidence>
<evidence type="ECO:0000256" key="4">
    <source>
        <dbReference type="PROSITE-ProRule" id="PRU00278"/>
    </source>
</evidence>
<dbReference type="EC" id="5.2.1.8" evidence="5"/>
<dbReference type="Gene3D" id="2.20.70.10">
    <property type="match status" value="1"/>
</dbReference>
<evidence type="ECO:0000256" key="6">
    <source>
        <dbReference type="SAM" id="MobiDB-lite"/>
    </source>
</evidence>
<comment type="catalytic activity">
    <reaction evidence="1 5">
        <text>[protein]-peptidylproline (omega=180) = [protein]-peptidylproline (omega=0)</text>
        <dbReference type="Rhea" id="RHEA:16237"/>
        <dbReference type="Rhea" id="RHEA-COMP:10747"/>
        <dbReference type="Rhea" id="RHEA-COMP:10748"/>
        <dbReference type="ChEBI" id="CHEBI:83833"/>
        <dbReference type="ChEBI" id="CHEBI:83834"/>
        <dbReference type="EC" id="5.2.1.8"/>
    </reaction>
</comment>